<proteinExistence type="predicted"/>
<dbReference type="KEGG" id="llh:I41_28350"/>
<dbReference type="SUPFAM" id="SSF53649">
    <property type="entry name" value="Alkaline phosphatase-like"/>
    <property type="match status" value="1"/>
</dbReference>
<dbReference type="AlphaFoldDB" id="A0A517TZ59"/>
<dbReference type="Proteomes" id="UP000317909">
    <property type="component" value="Chromosome"/>
</dbReference>
<dbReference type="InterPro" id="IPR010869">
    <property type="entry name" value="DUF1501"/>
</dbReference>
<keyword evidence="2" id="KW-1185">Reference proteome</keyword>
<evidence type="ECO:0000313" key="2">
    <source>
        <dbReference type="Proteomes" id="UP000317909"/>
    </source>
</evidence>
<organism evidence="1 2">
    <name type="scientific">Lacipirellula limnantheis</name>
    <dbReference type="NCBI Taxonomy" id="2528024"/>
    <lineage>
        <taxon>Bacteria</taxon>
        <taxon>Pseudomonadati</taxon>
        <taxon>Planctomycetota</taxon>
        <taxon>Planctomycetia</taxon>
        <taxon>Pirellulales</taxon>
        <taxon>Lacipirellulaceae</taxon>
        <taxon>Lacipirellula</taxon>
    </lineage>
</organism>
<evidence type="ECO:0000313" key="1">
    <source>
        <dbReference type="EMBL" id="QDT73645.1"/>
    </source>
</evidence>
<dbReference type="InterPro" id="IPR017850">
    <property type="entry name" value="Alkaline_phosphatase_core_sf"/>
</dbReference>
<gene>
    <name evidence="1" type="ORF">I41_28350</name>
</gene>
<dbReference type="OrthoDB" id="127333at2"/>
<dbReference type="Pfam" id="PF07394">
    <property type="entry name" value="DUF1501"/>
    <property type="match status" value="1"/>
</dbReference>
<dbReference type="PANTHER" id="PTHR43737">
    <property type="entry name" value="BLL7424 PROTEIN"/>
    <property type="match status" value="1"/>
</dbReference>
<dbReference type="PROSITE" id="PS51318">
    <property type="entry name" value="TAT"/>
    <property type="match status" value="1"/>
</dbReference>
<reference evidence="1 2" key="1">
    <citation type="submission" date="2019-02" db="EMBL/GenBank/DDBJ databases">
        <title>Deep-cultivation of Planctomycetes and their phenomic and genomic characterization uncovers novel biology.</title>
        <authorList>
            <person name="Wiegand S."/>
            <person name="Jogler M."/>
            <person name="Boedeker C."/>
            <person name="Pinto D."/>
            <person name="Vollmers J."/>
            <person name="Rivas-Marin E."/>
            <person name="Kohn T."/>
            <person name="Peeters S.H."/>
            <person name="Heuer A."/>
            <person name="Rast P."/>
            <person name="Oberbeckmann S."/>
            <person name="Bunk B."/>
            <person name="Jeske O."/>
            <person name="Meyerdierks A."/>
            <person name="Storesund J.E."/>
            <person name="Kallscheuer N."/>
            <person name="Luecker S."/>
            <person name="Lage O.M."/>
            <person name="Pohl T."/>
            <person name="Merkel B.J."/>
            <person name="Hornburger P."/>
            <person name="Mueller R.-W."/>
            <person name="Bruemmer F."/>
            <person name="Labrenz M."/>
            <person name="Spormann A.M."/>
            <person name="Op den Camp H."/>
            <person name="Overmann J."/>
            <person name="Amann R."/>
            <person name="Jetten M.S.M."/>
            <person name="Mascher T."/>
            <person name="Medema M.H."/>
            <person name="Devos D.P."/>
            <person name="Kaster A.-K."/>
            <person name="Ovreas L."/>
            <person name="Rohde M."/>
            <person name="Galperin M.Y."/>
            <person name="Jogler C."/>
        </authorList>
    </citation>
    <scope>NUCLEOTIDE SEQUENCE [LARGE SCALE GENOMIC DNA]</scope>
    <source>
        <strain evidence="1 2">I41</strain>
    </source>
</reference>
<accession>A0A517TZ59</accession>
<dbReference type="PANTHER" id="PTHR43737:SF1">
    <property type="entry name" value="DUF1501 DOMAIN-CONTAINING PROTEIN"/>
    <property type="match status" value="1"/>
</dbReference>
<protein>
    <recommendedName>
        <fullName evidence="3">Sulfatase</fullName>
    </recommendedName>
</protein>
<dbReference type="RefSeq" id="WP_145433211.1">
    <property type="nucleotide sequence ID" value="NZ_CP036339.1"/>
</dbReference>
<sequence>MNRATITPPGQCRPDDHRLHRRLFLKGLTGGALASTASFAGLFGNPLFASETKRAQKHCILLWLCGAPSQFETWDPKPGRPSGGPFGSIPTRLPGVHFSSLMPRCAGIADKLNVVRSMKTSQPEHLQAINLMQRGNPDRAGFTRPTLGSVLSQAVGQLDSPLPNFIFLDPIPGGNEFEAFKAGNWSGWLGAKHAPVRFGGDYSRFLHEASDALPQHDGESRETLRRFLTTKFERERNSQIASSQNAAFEQLKGIAACADLFDVDKLPAKDRERYGPGSFAQHALIARRLVENGAPFVMVANGMNWDNHILQHEIHQMLVPELDRVLFHLISDLEECGLLDSTLVIAMGEFGRTPWMNAARGRDHYPDAWSLMMTGCGLTRGVVTGATDVDGVDVIEKPYNEQNLFATIFTALGLSPYEEYDLPGMPTFHRVEDEAAPIHEILA</sequence>
<name>A0A517TZ59_9BACT</name>
<dbReference type="InterPro" id="IPR006311">
    <property type="entry name" value="TAT_signal"/>
</dbReference>
<evidence type="ECO:0008006" key="3">
    <source>
        <dbReference type="Google" id="ProtNLM"/>
    </source>
</evidence>
<dbReference type="EMBL" id="CP036339">
    <property type="protein sequence ID" value="QDT73645.1"/>
    <property type="molecule type" value="Genomic_DNA"/>
</dbReference>